<evidence type="ECO:0000313" key="8">
    <source>
        <dbReference type="EMBL" id="KAJ3686911.1"/>
    </source>
</evidence>
<comment type="similarity">
    <text evidence="2">Belongs to the TDE1 family.</text>
</comment>
<evidence type="ECO:0000256" key="6">
    <source>
        <dbReference type="SAM" id="Phobius"/>
    </source>
</evidence>
<dbReference type="Pfam" id="PF03348">
    <property type="entry name" value="Serinc"/>
    <property type="match status" value="1"/>
</dbReference>
<sequence>MFVVSCLTSCCASCACGACMSAASAISQRSARLAYCGLFALSLILSWILREVAAPLLEKIPWINTFADTPSKEWFQTNAVLRVSLGNFLFFATFAALMIGVKDQNDKRDGWHHGGWILKIVIWAVLIALMFFLPNIVITIYETLSKFGSGFFLLVQVVIFLDFLTNWNDSWVEKDEQKW</sequence>
<feature type="chain" id="PRO_5042292786" evidence="7">
    <location>
        <begin position="18"/>
        <end position="179"/>
    </location>
</feature>
<comment type="subcellular location">
    <subcellularLocation>
        <location evidence="1">Membrane</location>
        <topology evidence="1">Multi-pass membrane protein</topology>
    </subcellularLocation>
</comment>
<keyword evidence="3 6" id="KW-0812">Transmembrane</keyword>
<keyword evidence="4 6" id="KW-1133">Transmembrane helix</keyword>
<comment type="caution">
    <text evidence="8">The sequence shown here is derived from an EMBL/GenBank/DDBJ whole genome shotgun (WGS) entry which is preliminary data.</text>
</comment>
<dbReference type="PANTHER" id="PTHR10383">
    <property type="entry name" value="SERINE INCORPORATOR"/>
    <property type="match status" value="1"/>
</dbReference>
<evidence type="ECO:0000256" key="4">
    <source>
        <dbReference type="ARBA" id="ARBA00022989"/>
    </source>
</evidence>
<evidence type="ECO:0000256" key="1">
    <source>
        <dbReference type="ARBA" id="ARBA00004141"/>
    </source>
</evidence>
<evidence type="ECO:0000313" key="9">
    <source>
        <dbReference type="Proteomes" id="UP001210211"/>
    </source>
</evidence>
<dbReference type="InterPro" id="IPR005016">
    <property type="entry name" value="TDE1/TMS"/>
</dbReference>
<evidence type="ECO:0000256" key="7">
    <source>
        <dbReference type="SAM" id="SignalP"/>
    </source>
</evidence>
<feature type="transmembrane region" description="Helical" evidence="6">
    <location>
        <begin position="120"/>
        <end position="140"/>
    </location>
</feature>
<accession>A0AAD6EJL0</accession>
<gene>
    <name evidence="8" type="ORF">LUZ61_016075</name>
</gene>
<name>A0AAD6EJL0_9POAL</name>
<dbReference type="EMBL" id="JAMRDG010000002">
    <property type="protein sequence ID" value="KAJ3686911.1"/>
    <property type="molecule type" value="Genomic_DNA"/>
</dbReference>
<evidence type="ECO:0000256" key="3">
    <source>
        <dbReference type="ARBA" id="ARBA00022692"/>
    </source>
</evidence>
<feature type="transmembrane region" description="Helical" evidence="6">
    <location>
        <begin position="147"/>
        <end position="165"/>
    </location>
</feature>
<feature type="signal peptide" evidence="7">
    <location>
        <begin position="1"/>
        <end position="17"/>
    </location>
</feature>
<evidence type="ECO:0000256" key="5">
    <source>
        <dbReference type="ARBA" id="ARBA00023136"/>
    </source>
</evidence>
<proteinExistence type="inferred from homology"/>
<dbReference type="AlphaFoldDB" id="A0AAD6EJL0"/>
<dbReference type="Proteomes" id="UP001210211">
    <property type="component" value="Unassembled WGS sequence"/>
</dbReference>
<feature type="transmembrane region" description="Helical" evidence="6">
    <location>
        <begin position="79"/>
        <end position="100"/>
    </location>
</feature>
<keyword evidence="9" id="KW-1185">Reference proteome</keyword>
<dbReference type="GO" id="GO:0016020">
    <property type="term" value="C:membrane"/>
    <property type="evidence" value="ECO:0007669"/>
    <property type="project" value="UniProtKB-SubCell"/>
</dbReference>
<protein>
    <submittedName>
        <fullName evidence="8">Uncharacterized protein</fullName>
    </submittedName>
</protein>
<evidence type="ECO:0000256" key="2">
    <source>
        <dbReference type="ARBA" id="ARBA00006665"/>
    </source>
</evidence>
<reference evidence="8 9" key="1">
    <citation type="journal article" date="2022" name="Cell">
        <title>Repeat-based holocentromeres influence genome architecture and karyotype evolution.</title>
        <authorList>
            <person name="Hofstatter P.G."/>
            <person name="Thangavel G."/>
            <person name="Lux T."/>
            <person name="Neumann P."/>
            <person name="Vondrak T."/>
            <person name="Novak P."/>
            <person name="Zhang M."/>
            <person name="Costa L."/>
            <person name="Castellani M."/>
            <person name="Scott A."/>
            <person name="Toegelov H."/>
            <person name="Fuchs J."/>
            <person name="Mata-Sucre Y."/>
            <person name="Dias Y."/>
            <person name="Vanzela A.L.L."/>
            <person name="Huettel B."/>
            <person name="Almeida C.C.S."/>
            <person name="Simkova H."/>
            <person name="Souza G."/>
            <person name="Pedrosa-Harand A."/>
            <person name="Macas J."/>
            <person name="Mayer K.F.X."/>
            <person name="Houben A."/>
            <person name="Marques A."/>
        </authorList>
    </citation>
    <scope>NUCLEOTIDE SEQUENCE [LARGE SCALE GENOMIC DNA]</scope>
    <source>
        <strain evidence="8">RhyTen1mFocal</strain>
    </source>
</reference>
<keyword evidence="7" id="KW-0732">Signal</keyword>
<organism evidence="8 9">
    <name type="scientific">Rhynchospora tenuis</name>
    <dbReference type="NCBI Taxonomy" id="198213"/>
    <lineage>
        <taxon>Eukaryota</taxon>
        <taxon>Viridiplantae</taxon>
        <taxon>Streptophyta</taxon>
        <taxon>Embryophyta</taxon>
        <taxon>Tracheophyta</taxon>
        <taxon>Spermatophyta</taxon>
        <taxon>Magnoliopsida</taxon>
        <taxon>Liliopsida</taxon>
        <taxon>Poales</taxon>
        <taxon>Cyperaceae</taxon>
        <taxon>Cyperoideae</taxon>
        <taxon>Rhynchosporeae</taxon>
        <taxon>Rhynchospora</taxon>
    </lineage>
</organism>
<dbReference type="PANTHER" id="PTHR10383:SF9">
    <property type="entry name" value="SERINE INCORPORATOR, ISOFORM F"/>
    <property type="match status" value="1"/>
</dbReference>
<keyword evidence="5 6" id="KW-0472">Membrane</keyword>